<feature type="transmembrane region" description="Helical" evidence="1">
    <location>
        <begin position="6"/>
        <end position="25"/>
    </location>
</feature>
<keyword evidence="3" id="KW-1185">Reference proteome</keyword>
<name>A0ABU0IAM0_9HYPH</name>
<evidence type="ECO:0000256" key="1">
    <source>
        <dbReference type="SAM" id="Phobius"/>
    </source>
</evidence>
<keyword evidence="1" id="KW-0812">Transmembrane</keyword>
<proteinExistence type="predicted"/>
<dbReference type="InterPro" id="IPR020269">
    <property type="entry name" value="Phage_Mu_Releasin"/>
</dbReference>
<protein>
    <submittedName>
        <fullName evidence="2">23S rRNA maturation-related 3'-5' exoribonuclease YhaM</fullName>
    </submittedName>
</protein>
<keyword evidence="1" id="KW-0472">Membrane</keyword>
<gene>
    <name evidence="2" type="ORF">QO005_001030</name>
</gene>
<evidence type="ECO:0000313" key="2">
    <source>
        <dbReference type="EMBL" id="MDQ0454703.1"/>
    </source>
</evidence>
<evidence type="ECO:0000313" key="3">
    <source>
        <dbReference type="Proteomes" id="UP001235269"/>
    </source>
</evidence>
<dbReference type="RefSeq" id="WP_307156906.1">
    <property type="nucleotide sequence ID" value="NZ_JAUSWH010000002.1"/>
</dbReference>
<dbReference type="Proteomes" id="UP001235269">
    <property type="component" value="Unassembled WGS sequence"/>
</dbReference>
<reference evidence="2 3" key="1">
    <citation type="submission" date="2023-07" db="EMBL/GenBank/DDBJ databases">
        <title>Genomic Encyclopedia of Type Strains, Phase IV (KMG-IV): sequencing the most valuable type-strain genomes for metagenomic binning, comparative biology and taxonomic classification.</title>
        <authorList>
            <person name="Goeker M."/>
        </authorList>
    </citation>
    <scope>NUCLEOTIDE SEQUENCE [LARGE SCALE GENOMIC DNA]</scope>
    <source>
        <strain evidence="2 3">DSM 100301</strain>
    </source>
</reference>
<accession>A0ABU0IAM0</accession>
<sequence>MILDLTAIASFIAVALSGLNLLALIRNMLSSGERKLDERITKVEGTLIEHDRRVQAVEGELKHMPDKETVQKLQLDMAEMKAQLTAMVKATEATERATRRVEDFLLKRGAD</sequence>
<comment type="caution">
    <text evidence="2">The sequence shown here is derived from an EMBL/GenBank/DDBJ whole genome shotgun (WGS) entry which is preliminary data.</text>
</comment>
<dbReference type="Pfam" id="PF10805">
    <property type="entry name" value="DUF2730"/>
    <property type="match status" value="1"/>
</dbReference>
<dbReference type="EMBL" id="JAUSWH010000002">
    <property type="protein sequence ID" value="MDQ0454703.1"/>
    <property type="molecule type" value="Genomic_DNA"/>
</dbReference>
<keyword evidence="1" id="KW-1133">Transmembrane helix</keyword>
<organism evidence="2 3">
    <name type="scientific">Rhizobium paknamense</name>
    <dbReference type="NCBI Taxonomy" id="1206817"/>
    <lineage>
        <taxon>Bacteria</taxon>
        <taxon>Pseudomonadati</taxon>
        <taxon>Pseudomonadota</taxon>
        <taxon>Alphaproteobacteria</taxon>
        <taxon>Hyphomicrobiales</taxon>
        <taxon>Rhizobiaceae</taxon>
        <taxon>Rhizobium/Agrobacterium group</taxon>
        <taxon>Rhizobium</taxon>
    </lineage>
</organism>